<gene>
    <name evidence="7" type="ORF">FOC49_03050</name>
</gene>
<dbReference type="EMBL" id="CP046314">
    <property type="protein sequence ID" value="QGS08933.1"/>
    <property type="molecule type" value="Genomic_DNA"/>
</dbReference>
<evidence type="ECO:0000313" key="7">
    <source>
        <dbReference type="EMBL" id="QGS08933.1"/>
    </source>
</evidence>
<dbReference type="EC" id="5.4.99.-" evidence="5"/>
<dbReference type="PANTHER" id="PTHR21600">
    <property type="entry name" value="MITOCHONDRIAL RNA PSEUDOURIDINE SYNTHASE"/>
    <property type="match status" value="1"/>
</dbReference>
<dbReference type="Pfam" id="PF00849">
    <property type="entry name" value="PseudoU_synth_2"/>
    <property type="match status" value="1"/>
</dbReference>
<dbReference type="GO" id="GO:0009982">
    <property type="term" value="F:pseudouridine synthase activity"/>
    <property type="evidence" value="ECO:0007669"/>
    <property type="project" value="InterPro"/>
</dbReference>
<evidence type="ECO:0000313" key="8">
    <source>
        <dbReference type="Proteomes" id="UP000425411"/>
    </source>
</evidence>
<reference evidence="7 8" key="1">
    <citation type="submission" date="2019-11" db="EMBL/GenBank/DDBJ databases">
        <title>FDA dAtabase for Regulatory Grade micrObial Sequences (FDA-ARGOS): Supporting development and validation of Infectious Disease Dx tests.</title>
        <authorList>
            <person name="Turner S."/>
            <person name="Byrd R."/>
            <person name="Tallon L."/>
            <person name="Sadzewicz L."/>
            <person name="Vavikolanu K."/>
            <person name="Mehta A."/>
            <person name="Aluvathingal J."/>
            <person name="Nadendla S."/>
            <person name="Myers T."/>
            <person name="Yan Y."/>
            <person name="Sichtig H."/>
        </authorList>
    </citation>
    <scope>NUCLEOTIDE SEQUENCE [LARGE SCALE GENOMIC DNA]</scope>
    <source>
        <strain evidence="7 8">FDAARGOS_741</strain>
    </source>
</reference>
<dbReference type="GO" id="GO:0003723">
    <property type="term" value="F:RNA binding"/>
    <property type="evidence" value="ECO:0007669"/>
    <property type="project" value="UniProtKB-KW"/>
</dbReference>
<feature type="domain" description="Pseudouridine synthase RsuA/RluA-like" evidence="6">
    <location>
        <begin position="88"/>
        <end position="235"/>
    </location>
</feature>
<dbReference type="InterPro" id="IPR050188">
    <property type="entry name" value="RluA_PseudoU_synthase"/>
</dbReference>
<accession>A0AAP9HC74</accession>
<evidence type="ECO:0000259" key="6">
    <source>
        <dbReference type="Pfam" id="PF00849"/>
    </source>
</evidence>
<dbReference type="Gene3D" id="3.30.2350.10">
    <property type="entry name" value="Pseudouridine synthase"/>
    <property type="match status" value="1"/>
</dbReference>
<dbReference type="CDD" id="cd02869">
    <property type="entry name" value="PseudoU_synth_RluA_like"/>
    <property type="match status" value="1"/>
</dbReference>
<dbReference type="InterPro" id="IPR006224">
    <property type="entry name" value="PsdUridine_synth_RluA-like_CS"/>
</dbReference>
<dbReference type="InterPro" id="IPR006145">
    <property type="entry name" value="PsdUridine_synth_RsuA/RluA"/>
</dbReference>
<dbReference type="InterPro" id="IPR020103">
    <property type="entry name" value="PsdUridine_synth_cat_dom_sf"/>
</dbReference>
<sequence>MTNLVLNYTIKKEQCLREFLLENNISRKTLTRIKFDNDGSIKVNDKEENVRYILKNGDKVTITLPSEKFSEHVRFIEGNLDIIYEDEYFLVVNKPANLPSIPSRNEGDASLLEIVNTYFHDNNYVTIPHIVTRLDKNTTGLVLIAKHRHIHALFGKTDINKFYLALTKGKVADQVIEANIKREADSIITRCVAEDGDYAKTQIWLVKYYEKNDVSLVKLKLFTGRTHQIRVHMSHLGHPLLGDELYGGNKDLIARQALHCHNLQFKHPITQKELSLEAPLAGDIKNITDSIGIY</sequence>
<keyword evidence="4" id="KW-0694">RNA-binding</keyword>
<dbReference type="InterPro" id="IPR006225">
    <property type="entry name" value="PsdUridine_synth_RluC/D"/>
</dbReference>
<comment type="catalytic activity">
    <reaction evidence="1 5">
        <text>a uridine in RNA = a pseudouridine in RNA</text>
        <dbReference type="Rhea" id="RHEA:48348"/>
        <dbReference type="Rhea" id="RHEA-COMP:12068"/>
        <dbReference type="Rhea" id="RHEA-COMP:12069"/>
        <dbReference type="ChEBI" id="CHEBI:65314"/>
        <dbReference type="ChEBI" id="CHEBI:65315"/>
    </reaction>
</comment>
<dbReference type="SUPFAM" id="SSF55120">
    <property type="entry name" value="Pseudouridine synthase"/>
    <property type="match status" value="1"/>
</dbReference>
<comment type="similarity">
    <text evidence="2 5">Belongs to the pseudouridine synthase RluA family.</text>
</comment>
<protein>
    <recommendedName>
        <fullName evidence="5">Pseudouridine synthase</fullName>
        <ecNumber evidence="5">5.4.99.-</ecNumber>
    </recommendedName>
</protein>
<evidence type="ECO:0000256" key="5">
    <source>
        <dbReference type="RuleBase" id="RU362028"/>
    </source>
</evidence>
<keyword evidence="8" id="KW-1185">Reference proteome</keyword>
<name>A0AAP9HC74_9BACL</name>
<comment type="function">
    <text evidence="5">Responsible for synthesis of pseudouridine from uracil.</text>
</comment>
<organism evidence="7 8">
    <name type="scientific">Gemella morbillorum</name>
    <dbReference type="NCBI Taxonomy" id="29391"/>
    <lineage>
        <taxon>Bacteria</taxon>
        <taxon>Bacillati</taxon>
        <taxon>Bacillota</taxon>
        <taxon>Bacilli</taxon>
        <taxon>Bacillales</taxon>
        <taxon>Gemellaceae</taxon>
        <taxon>Gemella</taxon>
    </lineage>
</organism>
<feature type="active site" evidence="3">
    <location>
        <position position="135"/>
    </location>
</feature>
<keyword evidence="5" id="KW-0413">Isomerase</keyword>
<dbReference type="PROSITE" id="PS01129">
    <property type="entry name" value="PSI_RLU"/>
    <property type="match status" value="1"/>
</dbReference>
<dbReference type="NCBIfam" id="TIGR00005">
    <property type="entry name" value="rluA_subfam"/>
    <property type="match status" value="1"/>
</dbReference>
<dbReference type="GO" id="GO:0000455">
    <property type="term" value="P:enzyme-directed rRNA pseudouridine synthesis"/>
    <property type="evidence" value="ECO:0007669"/>
    <property type="project" value="TreeGrafter"/>
</dbReference>
<dbReference type="AlphaFoldDB" id="A0AAP9HC74"/>
<dbReference type="PROSITE" id="PS50889">
    <property type="entry name" value="S4"/>
    <property type="match status" value="1"/>
</dbReference>
<evidence type="ECO:0000256" key="2">
    <source>
        <dbReference type="ARBA" id="ARBA00010876"/>
    </source>
</evidence>
<proteinExistence type="inferred from homology"/>
<dbReference type="RefSeq" id="WP_004633309.1">
    <property type="nucleotide sequence ID" value="NZ_CP046314.1"/>
</dbReference>
<dbReference type="PANTHER" id="PTHR21600:SF35">
    <property type="entry name" value="PSEUDOURIDINE SYNTHASE"/>
    <property type="match status" value="1"/>
</dbReference>
<evidence type="ECO:0000256" key="3">
    <source>
        <dbReference type="PIRSR" id="PIRSR606225-1"/>
    </source>
</evidence>
<evidence type="ECO:0000256" key="1">
    <source>
        <dbReference type="ARBA" id="ARBA00000073"/>
    </source>
</evidence>
<dbReference type="GO" id="GO:0140098">
    <property type="term" value="F:catalytic activity, acting on RNA"/>
    <property type="evidence" value="ECO:0007669"/>
    <property type="project" value="UniProtKB-ARBA"/>
</dbReference>
<dbReference type="Proteomes" id="UP000425411">
    <property type="component" value="Chromosome"/>
</dbReference>
<evidence type="ECO:0000256" key="4">
    <source>
        <dbReference type="PROSITE-ProRule" id="PRU00182"/>
    </source>
</evidence>